<comment type="subunit">
    <text evidence="7">Component of the exocyst complex.</text>
</comment>
<organism evidence="12 14">
    <name type="scientific">Dracunculus medinensis</name>
    <name type="common">Guinea worm</name>
    <dbReference type="NCBI Taxonomy" id="318479"/>
    <lineage>
        <taxon>Eukaryota</taxon>
        <taxon>Metazoa</taxon>
        <taxon>Ecdysozoa</taxon>
        <taxon>Nematoda</taxon>
        <taxon>Chromadorea</taxon>
        <taxon>Rhabditida</taxon>
        <taxon>Spirurina</taxon>
        <taxon>Dracunculoidea</taxon>
        <taxon>Dracunculidae</taxon>
        <taxon>Dracunculus</taxon>
    </lineage>
</organism>
<evidence type="ECO:0000256" key="2">
    <source>
        <dbReference type="ARBA" id="ARBA00010578"/>
    </source>
</evidence>
<dbReference type="GO" id="GO:0015031">
    <property type="term" value="P:protein transport"/>
    <property type="evidence" value="ECO:0007669"/>
    <property type="project" value="UniProtKB-KW"/>
</dbReference>
<evidence type="ECO:0000256" key="4">
    <source>
        <dbReference type="ARBA" id="ARBA00022448"/>
    </source>
</evidence>
<evidence type="ECO:0000256" key="6">
    <source>
        <dbReference type="ARBA" id="ARBA00022927"/>
    </source>
</evidence>
<evidence type="ECO:0000256" key="1">
    <source>
        <dbReference type="ARBA" id="ARBA00002660"/>
    </source>
</evidence>
<accession>A0A158Q6M6</accession>
<evidence type="ECO:0000256" key="3">
    <source>
        <dbReference type="ARBA" id="ARBA00017526"/>
    </source>
</evidence>
<dbReference type="PANTHER" id="PTHR13043">
    <property type="entry name" value="EXOCYST COMPLEX COMPONENT SEC5"/>
    <property type="match status" value="1"/>
</dbReference>
<keyword evidence="4 7" id="KW-0813">Transport</keyword>
<dbReference type="OrthoDB" id="26242at2759"/>
<evidence type="ECO:0000313" key="13">
    <source>
        <dbReference type="Proteomes" id="UP000274756"/>
    </source>
</evidence>
<dbReference type="CDD" id="cd00603">
    <property type="entry name" value="IPT_PCSR"/>
    <property type="match status" value="1"/>
</dbReference>
<keyword evidence="6 7" id="KW-0653">Protein transport</keyword>
<comment type="similarity">
    <text evidence="2 7">Belongs to the SEC5 family.</text>
</comment>
<sequence length="829" mass="94776">MQRDEEKRKDLVVSMMSDLHPTANSETANRPVISGLSPKEGVPGTQIKIRGENLGKSQSDLLALSICGTDCLLSAKWKSSSLIIARVGQAKRGVGEVVLVTKSMGRSISTVTFRVFLVQIGPLEDSAVWVDESRSVPGREAVRNNISEAVETLDALGLKIDSQKKMDQNELMHMFPDNSGNRRMENFNPMWYLLENDREASLVDLRNGLSNLECKISEGSQGNVDIHRANLYSLINCVDALAAFHDCLQIERNTRSWPLTKNIREKLEECQITADALFHEVLSRKDRADATRNALSVLLRFRFIFFLSSAIDQNLAKGEYSSILNDYTRAKHRMMQELDNKMEIFKKNMKQQLIDIPTSFEDQSKLIKYLKVLEPDSDPAWDCITAYHCWLEDLLWQVQFKHHDIVMNGHIYGRQDFIQEIVNLITDKLQIFWKLSQVYSSSATVANFFDRQADINQMLINTINVSSWLMLNALVPTSLPIAVKSQYKEQFVEWPSIAPSVLTNQLFNSLKILRHCINTMLDHSFTNDHLQPLIELCVTVRLKCLSKIVEKYSQGVIALESKENWKIDYNQNEHRKTVLPILYENEINDSLPSINQILSSSNFPGELDLFSRDCFRTVLTDLFTMVITSFRDCIENLLQLRSDSRRPSSLFGDSNLNSKKLLISVCNVEYVVNNSVPSLCRRFTNNGVKYGDVILEQSKSRLLAFRQNLINYYIKLKCSSFLSIVQSFNYTDLPNTDASDYIKEILMNIVFIQSELCILAPHIMQQVLCCVVQYAFEQLMSQLSKLTSLPRRETTQIVVDVSAFEESLQNFFSLESNLIKESNLQIIFI</sequence>
<evidence type="ECO:0000256" key="8">
    <source>
        <dbReference type="SAM" id="MobiDB-lite"/>
    </source>
</evidence>
<proteinExistence type="inferred from homology"/>
<evidence type="ECO:0000259" key="9">
    <source>
        <dbReference type="Pfam" id="PF01833"/>
    </source>
</evidence>
<dbReference type="SUPFAM" id="SSF81296">
    <property type="entry name" value="E set domains"/>
    <property type="match status" value="1"/>
</dbReference>
<evidence type="ECO:0000259" key="10">
    <source>
        <dbReference type="Pfam" id="PF15469"/>
    </source>
</evidence>
<dbReference type="InterPro" id="IPR013783">
    <property type="entry name" value="Ig-like_fold"/>
</dbReference>
<keyword evidence="13" id="KW-1185">Reference proteome</keyword>
<feature type="domain" description="Exocyst complex component EXOC2/Sec5 N-terminal" evidence="10">
    <location>
        <begin position="415"/>
        <end position="828"/>
    </location>
</feature>
<protein>
    <recommendedName>
        <fullName evidence="3 7">Exocyst complex component 2</fullName>
    </recommendedName>
</protein>
<reference evidence="11 13" key="2">
    <citation type="submission" date="2018-11" db="EMBL/GenBank/DDBJ databases">
        <authorList>
            <consortium name="Pathogen Informatics"/>
        </authorList>
    </citation>
    <scope>NUCLEOTIDE SEQUENCE [LARGE SCALE GENOMIC DNA]</scope>
</reference>
<dbReference type="GO" id="GO:0006887">
    <property type="term" value="P:exocytosis"/>
    <property type="evidence" value="ECO:0007669"/>
    <property type="project" value="UniProtKB-KW"/>
</dbReference>
<dbReference type="Proteomes" id="UP000274756">
    <property type="component" value="Unassembled WGS sequence"/>
</dbReference>
<dbReference type="AlphaFoldDB" id="A0A158Q6M6"/>
<dbReference type="InterPro" id="IPR002909">
    <property type="entry name" value="IPT_dom"/>
</dbReference>
<dbReference type="InterPro" id="IPR039481">
    <property type="entry name" value="EXOC2/Sec5_N_dom"/>
</dbReference>
<keyword evidence="5 7" id="KW-0268">Exocytosis</keyword>
<evidence type="ECO:0000313" key="12">
    <source>
        <dbReference type="Proteomes" id="UP000038040"/>
    </source>
</evidence>
<feature type="domain" description="Exocyst complex component EXOC2/Sec5 N-terminal" evidence="10">
    <location>
        <begin position="154"/>
        <end position="402"/>
    </location>
</feature>
<dbReference type="InterPro" id="IPR014756">
    <property type="entry name" value="Ig_E-set"/>
</dbReference>
<dbReference type="Gene3D" id="2.60.40.10">
    <property type="entry name" value="Immunoglobulins"/>
    <property type="match status" value="1"/>
</dbReference>
<dbReference type="STRING" id="318479.A0A158Q6M6"/>
<dbReference type="WBParaSite" id="DME_0001050701-mRNA-1">
    <property type="protein sequence ID" value="DME_0001050701-mRNA-1"/>
    <property type="gene ID" value="DME_0001050701"/>
</dbReference>
<gene>
    <name evidence="11" type="ORF">DME_LOCUS3951</name>
</gene>
<evidence type="ECO:0000256" key="7">
    <source>
        <dbReference type="RuleBase" id="RU365069"/>
    </source>
</evidence>
<dbReference type="GO" id="GO:0000145">
    <property type="term" value="C:exocyst"/>
    <property type="evidence" value="ECO:0007669"/>
    <property type="project" value="UniProtKB-UniRule"/>
</dbReference>
<evidence type="ECO:0000256" key="5">
    <source>
        <dbReference type="ARBA" id="ARBA00022483"/>
    </source>
</evidence>
<name>A0A158Q6M6_DRAME</name>
<dbReference type="Pfam" id="PF01833">
    <property type="entry name" value="TIG"/>
    <property type="match status" value="1"/>
</dbReference>
<dbReference type="GO" id="GO:0006893">
    <property type="term" value="P:Golgi to plasma membrane transport"/>
    <property type="evidence" value="ECO:0007669"/>
    <property type="project" value="UniProtKB-UniRule"/>
</dbReference>
<reference evidence="14" key="1">
    <citation type="submission" date="2016-04" db="UniProtKB">
        <authorList>
            <consortium name="WormBaseParasite"/>
        </authorList>
    </citation>
    <scope>IDENTIFICATION</scope>
</reference>
<dbReference type="FunFam" id="2.60.40.10:FF:000196">
    <property type="entry name" value="Exocyst complex component 2"/>
    <property type="match status" value="1"/>
</dbReference>
<dbReference type="Pfam" id="PF15469">
    <property type="entry name" value="Sec5"/>
    <property type="match status" value="2"/>
</dbReference>
<feature type="domain" description="IPT/TIG" evidence="9">
    <location>
        <begin position="31"/>
        <end position="110"/>
    </location>
</feature>
<dbReference type="PANTHER" id="PTHR13043:SF1">
    <property type="entry name" value="EXOCYST COMPLEX COMPONENT 2"/>
    <property type="match status" value="1"/>
</dbReference>
<evidence type="ECO:0000313" key="11">
    <source>
        <dbReference type="EMBL" id="VDN53978.1"/>
    </source>
</evidence>
<dbReference type="InterPro" id="IPR029175">
    <property type="entry name" value="EXOC2/Sec5"/>
</dbReference>
<dbReference type="Proteomes" id="UP000038040">
    <property type="component" value="Unplaced"/>
</dbReference>
<comment type="function">
    <text evidence="1 7">Component of the exocyst complex involved in the docking of exocytic vesicles with fusion sites on the plasma membrane.</text>
</comment>
<evidence type="ECO:0000313" key="14">
    <source>
        <dbReference type="WBParaSite" id="DME_0001050701-mRNA-1"/>
    </source>
</evidence>
<dbReference type="EMBL" id="UYYG01000229">
    <property type="protein sequence ID" value="VDN53978.1"/>
    <property type="molecule type" value="Genomic_DNA"/>
</dbReference>
<feature type="region of interest" description="Disordered" evidence="8">
    <location>
        <begin position="18"/>
        <end position="37"/>
    </location>
</feature>